<proteinExistence type="predicted"/>
<reference evidence="3" key="1">
    <citation type="submission" date="2017-07" db="EMBL/GenBank/DDBJ databases">
        <authorList>
            <person name="Boucher Y."/>
            <person name="Orata F.D."/>
        </authorList>
    </citation>
    <scope>NUCLEOTIDE SEQUENCE [LARGE SCALE GENOMIC DNA]</scope>
    <source>
        <strain evidence="3">OYP9E10</strain>
    </source>
</reference>
<organism evidence="2 3">
    <name type="scientific">Vibrio metoecus</name>
    <dbReference type="NCBI Taxonomy" id="1481663"/>
    <lineage>
        <taxon>Bacteria</taxon>
        <taxon>Pseudomonadati</taxon>
        <taxon>Pseudomonadota</taxon>
        <taxon>Gammaproteobacteria</taxon>
        <taxon>Vibrionales</taxon>
        <taxon>Vibrionaceae</taxon>
        <taxon>Vibrio</taxon>
    </lineage>
</organism>
<dbReference type="EMBL" id="NMSH01000017">
    <property type="protein sequence ID" value="PAR20517.1"/>
    <property type="molecule type" value="Genomic_DNA"/>
</dbReference>
<comment type="caution">
    <text evidence="2">The sequence shown here is derived from an EMBL/GenBank/DDBJ whole genome shotgun (WGS) entry which is preliminary data.</text>
</comment>
<dbReference type="RefSeq" id="WP_055043940.1">
    <property type="nucleotide sequence ID" value="NZ_LBGR01000006.1"/>
</dbReference>
<sequence>MFDFIRNPFKKEKVEDGKSSKDTEKVYSKKHKKSLNNKHKGKGSIPKPVIEDKCYYGLIGRFVREIVQATEALGEGVAIELIALLSASISPDKIWTPFGSNRTVIRCNALLVAGTSHGKGISSSQLGSFIKRANVLNENLIAPIFKGSLSTPEGVIAQIRDNELDNVNYPESTGNQLLVFDEEISSVLKIIQKTNNTLSNLLRKLFDGSAVEPLTKFNRIRCENPHVVVCGHITPKELMLNVREDDVYNGFLNRYPMYYAERKSLKPFPDEIPDTIINELSKELIDILEWSDEKERKLSYSDCFIKLWNTVYEEIATLGEGNEFQESMMARAKHYAKMYSMLFATLDKSEVIYAKHLDVALGWVKYWQDSVEYLFNIKNQEVKESLLSEASEKIFNLIKREIHANEGNAIGKSCITSAFSGKYSADLIQEVINDLASGDDPKLNVERLKRNSYKISLLDNN</sequence>
<protein>
    <recommendedName>
        <fullName evidence="4">DUF3987 domain-containing protein</fullName>
    </recommendedName>
</protein>
<dbReference type="AlphaFoldDB" id="A0A271VRC4"/>
<evidence type="ECO:0008006" key="4">
    <source>
        <dbReference type="Google" id="ProtNLM"/>
    </source>
</evidence>
<feature type="region of interest" description="Disordered" evidence="1">
    <location>
        <begin position="13"/>
        <end position="44"/>
    </location>
</feature>
<evidence type="ECO:0000256" key="1">
    <source>
        <dbReference type="SAM" id="MobiDB-lite"/>
    </source>
</evidence>
<dbReference type="Proteomes" id="UP000216173">
    <property type="component" value="Unassembled WGS sequence"/>
</dbReference>
<evidence type="ECO:0000313" key="3">
    <source>
        <dbReference type="Proteomes" id="UP000216173"/>
    </source>
</evidence>
<feature type="compositionally biased region" description="Basic and acidic residues" evidence="1">
    <location>
        <begin position="13"/>
        <end position="27"/>
    </location>
</feature>
<name>A0A271VRC4_VIBMT</name>
<accession>A0A271VRC4</accession>
<feature type="compositionally biased region" description="Basic residues" evidence="1">
    <location>
        <begin position="28"/>
        <end position="42"/>
    </location>
</feature>
<evidence type="ECO:0000313" key="2">
    <source>
        <dbReference type="EMBL" id="PAR20517.1"/>
    </source>
</evidence>
<gene>
    <name evidence="2" type="ORF">CGU03_11955</name>
</gene>